<evidence type="ECO:0000256" key="1">
    <source>
        <dbReference type="SAM" id="Phobius"/>
    </source>
</evidence>
<dbReference type="RefSeq" id="WP_238727433.1">
    <property type="nucleotide sequence ID" value="NZ_JAHQCX010000019.1"/>
</dbReference>
<gene>
    <name evidence="2" type="ORF">KTH90_20950</name>
</gene>
<organism evidence="2 3">
    <name type="scientific">Diplocloster modestus</name>
    <dbReference type="NCBI Taxonomy" id="2850322"/>
    <lineage>
        <taxon>Bacteria</taxon>
        <taxon>Bacillati</taxon>
        <taxon>Bacillota</taxon>
        <taxon>Clostridia</taxon>
        <taxon>Lachnospirales</taxon>
        <taxon>Lachnospiraceae</taxon>
        <taxon>Diplocloster</taxon>
    </lineage>
</organism>
<dbReference type="InterPro" id="IPR011990">
    <property type="entry name" value="TPR-like_helical_dom_sf"/>
</dbReference>
<sequence>MSERFRCIKIYGEQQGCRSCPVILQKSGLFFDSVKSLNILQFKFINLQPKNIEALKLEIQCFDLDQNPLGDHVLFQYMDLNVGKNESFGEQTPVYLSQNGARKFNIYVKKVYFEDDSNWEGDALLRPLSPQKDLEEFGELKQQFLFELKKVWSKTEGNIYPEDLEDFWYCTCGAVNLKSQTECIACDISKDELFSLLDFGFLLERKKEREEQDALTVQKKKRVRRKRRIALLFCVSATAVLCAGIFLYIEIIRPNNLYQQENIDLENGNYVDARNIYIELGDYKDSGNKQVEARYLEAEKTLELKRYDEAEKIYDELNNYKDSQTKKLECIYQKADELLENEKYADAVKLYAELGEYKDSPFKTEKANFKLAQIYMEQGELKEAYSILKEIKQVDLLDDYQDTYNECRYQIAQYNMKHRNMQTAYKELVNIIRYKDSRYQAARCAVNILSSPYLVKEEIAVLIKDFSRDFDDDQLAAIIYSAYGMTQRDDMLHNVAIIDGISYAGYREWLYSGKSLISAFQ</sequence>
<feature type="transmembrane region" description="Helical" evidence="1">
    <location>
        <begin position="229"/>
        <end position="249"/>
    </location>
</feature>
<keyword evidence="1" id="KW-0812">Transmembrane</keyword>
<dbReference type="Gene3D" id="1.25.40.10">
    <property type="entry name" value="Tetratricopeptide repeat domain"/>
    <property type="match status" value="1"/>
</dbReference>
<accession>A0ABS6KD86</accession>
<keyword evidence="1" id="KW-0472">Membrane</keyword>
<keyword evidence="3" id="KW-1185">Reference proteome</keyword>
<reference evidence="2 3" key="1">
    <citation type="submission" date="2021-06" db="EMBL/GenBank/DDBJ databases">
        <title>Description of novel taxa of the family Lachnospiraceae.</title>
        <authorList>
            <person name="Chaplin A.V."/>
            <person name="Sokolova S.R."/>
            <person name="Pikina A.P."/>
            <person name="Korzhanova M."/>
            <person name="Belova V."/>
            <person name="Korostin D."/>
            <person name="Efimov B.A."/>
        </authorList>
    </citation>
    <scope>NUCLEOTIDE SEQUENCE [LARGE SCALE GENOMIC DNA]</scope>
    <source>
        <strain evidence="2 3">ASD4241</strain>
    </source>
</reference>
<comment type="caution">
    <text evidence="2">The sequence shown here is derived from an EMBL/GenBank/DDBJ whole genome shotgun (WGS) entry which is preliminary data.</text>
</comment>
<name>A0ABS6KD86_9FIRM</name>
<evidence type="ECO:0000313" key="2">
    <source>
        <dbReference type="EMBL" id="MBU9728470.1"/>
    </source>
</evidence>
<dbReference type="Proteomes" id="UP001314681">
    <property type="component" value="Unassembled WGS sequence"/>
</dbReference>
<keyword evidence="1" id="KW-1133">Transmembrane helix</keyword>
<protein>
    <submittedName>
        <fullName evidence="2">Tetratricopeptide repeat protein</fullName>
    </submittedName>
</protein>
<proteinExistence type="predicted"/>
<evidence type="ECO:0000313" key="3">
    <source>
        <dbReference type="Proteomes" id="UP001314681"/>
    </source>
</evidence>
<dbReference type="EMBL" id="JAHQCX010000019">
    <property type="protein sequence ID" value="MBU9728470.1"/>
    <property type="molecule type" value="Genomic_DNA"/>
</dbReference>
<dbReference type="SUPFAM" id="SSF48452">
    <property type="entry name" value="TPR-like"/>
    <property type="match status" value="1"/>
</dbReference>